<dbReference type="AlphaFoldDB" id="X0UN84"/>
<feature type="non-terminal residue" evidence="1">
    <location>
        <position position="39"/>
    </location>
</feature>
<name>X0UN84_9ZZZZ</name>
<evidence type="ECO:0000313" key="1">
    <source>
        <dbReference type="EMBL" id="GAG07125.1"/>
    </source>
</evidence>
<protein>
    <submittedName>
        <fullName evidence="1">Uncharacterized protein</fullName>
    </submittedName>
</protein>
<dbReference type="InterPro" id="IPR029063">
    <property type="entry name" value="SAM-dependent_MTases_sf"/>
</dbReference>
<dbReference type="EMBL" id="BARS01027022">
    <property type="protein sequence ID" value="GAG07125.1"/>
    <property type="molecule type" value="Genomic_DNA"/>
</dbReference>
<comment type="caution">
    <text evidence="1">The sequence shown here is derived from an EMBL/GenBank/DDBJ whole genome shotgun (WGS) entry which is preliminary data.</text>
</comment>
<organism evidence="1">
    <name type="scientific">marine sediment metagenome</name>
    <dbReference type="NCBI Taxonomy" id="412755"/>
    <lineage>
        <taxon>unclassified sequences</taxon>
        <taxon>metagenomes</taxon>
        <taxon>ecological metagenomes</taxon>
    </lineage>
</organism>
<proteinExistence type="predicted"/>
<reference evidence="1" key="1">
    <citation type="journal article" date="2014" name="Front. Microbiol.">
        <title>High frequency of phylogenetically diverse reductive dehalogenase-homologous genes in deep subseafloor sedimentary metagenomes.</title>
        <authorList>
            <person name="Kawai M."/>
            <person name="Futagami T."/>
            <person name="Toyoda A."/>
            <person name="Takaki Y."/>
            <person name="Nishi S."/>
            <person name="Hori S."/>
            <person name="Arai W."/>
            <person name="Tsubouchi T."/>
            <person name="Morono Y."/>
            <person name="Uchiyama I."/>
            <person name="Ito T."/>
            <person name="Fujiyama A."/>
            <person name="Inagaki F."/>
            <person name="Takami H."/>
        </authorList>
    </citation>
    <scope>NUCLEOTIDE SEQUENCE</scope>
    <source>
        <strain evidence="1">Expedition CK06-06</strain>
    </source>
</reference>
<dbReference type="SUPFAM" id="SSF53335">
    <property type="entry name" value="S-adenosyl-L-methionine-dependent methyltransferases"/>
    <property type="match status" value="1"/>
</dbReference>
<accession>X0UN84</accession>
<sequence length="39" mass="4392">MEITIKTDGDIYEPAADTELMVRSLRLRQGERILEIGTG</sequence>
<gene>
    <name evidence="1" type="ORF">S01H1_42482</name>
</gene>